<sequence length="520" mass="59708">MHFCPSTMTLFKYIAPFVAILFIIFYNIWRRNKNELVPNWPIIGMLPSILQNISNIHDFVTLGSKHYGGTFHFKGPWFTNIANFTLTCDPMNVHHITSKNFSNYGKGSDFPEICDVLGVSIVNLDSNEWKQERTILHSLLKAKTFETSLRQNIQKKLESCLLPFLDHASKGVHVLDLQDIIERFTFDITCNFLFGFDPNCLPYKFNELREIAYVKAISVIEDTLLHRHSVPKCVWKLQKWLHIGQEKKNSIAQKNIHQFLFKMIMHSKYDENKSRLKTSEDVAEIHPVGVLKPLMKEGLGKEETNENEKYIRDTAFTLLAAGNGTVSSGLSWFFWLVSTHPNVEAKLIQEIKDHCLTQEENLINNLNVENIDKLIYLHAAICETLRLYPPIPFDHKCAVNSDILPSGHHVGPNTKLIYSLYAMGRMEHVWGGDCLEFKPERWISDKGQIIHVPSYKFIAFNAGPRSCLGKDISFIQMKMVAASVLWKFHIHVVEGQSVTPRVSIVLRVEGLKVNVSKRFI</sequence>
<evidence type="ECO:0000256" key="1">
    <source>
        <dbReference type="ARBA" id="ARBA00001971"/>
    </source>
</evidence>
<dbReference type="CDD" id="cd11064">
    <property type="entry name" value="CYP86A"/>
    <property type="match status" value="1"/>
</dbReference>
<gene>
    <name evidence="11" type="ORF">MtrunA17_Chr1g0163511</name>
</gene>
<evidence type="ECO:0000256" key="4">
    <source>
        <dbReference type="ARBA" id="ARBA00022723"/>
    </source>
</evidence>
<dbReference type="Gramene" id="rna1790">
    <property type="protein sequence ID" value="RHN78256.1"/>
    <property type="gene ID" value="gene1790"/>
</dbReference>
<dbReference type="PROSITE" id="PS00086">
    <property type="entry name" value="CYTOCHROME_P450"/>
    <property type="match status" value="1"/>
</dbReference>
<keyword evidence="3 8" id="KW-0349">Heme</keyword>
<keyword evidence="10" id="KW-0812">Transmembrane</keyword>
<comment type="similarity">
    <text evidence="2 9">Belongs to the cytochrome P450 family.</text>
</comment>
<dbReference type="GO" id="GO:0004497">
    <property type="term" value="F:monooxygenase activity"/>
    <property type="evidence" value="ECO:0007669"/>
    <property type="project" value="UniProtKB-KW"/>
</dbReference>
<evidence type="ECO:0000256" key="2">
    <source>
        <dbReference type="ARBA" id="ARBA00010617"/>
    </source>
</evidence>
<reference evidence="11" key="1">
    <citation type="journal article" date="2018" name="Nat. Plants">
        <title>Whole-genome landscape of Medicago truncatula symbiotic genes.</title>
        <authorList>
            <person name="Pecrix Y."/>
            <person name="Gamas P."/>
            <person name="Carrere S."/>
        </authorList>
    </citation>
    <scope>NUCLEOTIDE SEQUENCE</scope>
    <source>
        <tissue evidence="11">Leaves</tissue>
    </source>
</reference>
<dbReference type="GO" id="GO:0006629">
    <property type="term" value="P:lipid metabolic process"/>
    <property type="evidence" value="ECO:0007669"/>
    <property type="project" value="UniProtKB-ARBA"/>
</dbReference>
<dbReference type="EMBL" id="PSQE01000001">
    <property type="protein sequence ID" value="RHN78256.1"/>
    <property type="molecule type" value="Genomic_DNA"/>
</dbReference>
<dbReference type="GO" id="GO:0005506">
    <property type="term" value="F:iron ion binding"/>
    <property type="evidence" value="ECO:0007669"/>
    <property type="project" value="InterPro"/>
</dbReference>
<evidence type="ECO:0000256" key="8">
    <source>
        <dbReference type="PIRSR" id="PIRSR602401-1"/>
    </source>
</evidence>
<evidence type="ECO:0000256" key="7">
    <source>
        <dbReference type="ARBA" id="ARBA00023033"/>
    </source>
</evidence>
<keyword evidence="7 9" id="KW-0503">Monooxygenase</keyword>
<dbReference type="PRINTS" id="PR00385">
    <property type="entry name" value="P450"/>
</dbReference>
<comment type="caution">
    <text evidence="11">The sequence shown here is derived from an EMBL/GenBank/DDBJ whole genome shotgun (WGS) entry which is preliminary data.</text>
</comment>
<keyword evidence="10" id="KW-1133">Transmembrane helix</keyword>
<dbReference type="GO" id="GO:0016705">
    <property type="term" value="F:oxidoreductase activity, acting on paired donors, with incorporation or reduction of molecular oxygen"/>
    <property type="evidence" value="ECO:0007669"/>
    <property type="project" value="InterPro"/>
</dbReference>
<evidence type="ECO:0000256" key="6">
    <source>
        <dbReference type="ARBA" id="ARBA00023004"/>
    </source>
</evidence>
<dbReference type="Gene3D" id="1.10.630.10">
    <property type="entry name" value="Cytochrome P450"/>
    <property type="match status" value="1"/>
</dbReference>
<feature type="transmembrane region" description="Helical" evidence="10">
    <location>
        <begin position="10"/>
        <end position="29"/>
    </location>
</feature>
<keyword evidence="10" id="KW-0472">Membrane</keyword>
<dbReference type="SUPFAM" id="SSF48264">
    <property type="entry name" value="Cytochrome P450"/>
    <property type="match status" value="1"/>
</dbReference>
<organism evidence="11">
    <name type="scientific">Medicago truncatula</name>
    <name type="common">Barrel medic</name>
    <name type="synonym">Medicago tribuloides</name>
    <dbReference type="NCBI Taxonomy" id="3880"/>
    <lineage>
        <taxon>Eukaryota</taxon>
        <taxon>Viridiplantae</taxon>
        <taxon>Streptophyta</taxon>
        <taxon>Embryophyta</taxon>
        <taxon>Tracheophyta</taxon>
        <taxon>Spermatophyta</taxon>
        <taxon>Magnoliopsida</taxon>
        <taxon>eudicotyledons</taxon>
        <taxon>Gunneridae</taxon>
        <taxon>Pentapetalae</taxon>
        <taxon>rosids</taxon>
        <taxon>fabids</taxon>
        <taxon>Fabales</taxon>
        <taxon>Fabaceae</taxon>
        <taxon>Papilionoideae</taxon>
        <taxon>50 kb inversion clade</taxon>
        <taxon>NPAAA clade</taxon>
        <taxon>Hologalegina</taxon>
        <taxon>IRL clade</taxon>
        <taxon>Trifolieae</taxon>
        <taxon>Medicago</taxon>
    </lineage>
</organism>
<evidence type="ECO:0000256" key="3">
    <source>
        <dbReference type="ARBA" id="ARBA00022617"/>
    </source>
</evidence>
<protein>
    <submittedName>
        <fullName evidence="11">Putative cytochrome P450</fullName>
    </submittedName>
</protein>
<evidence type="ECO:0000313" key="11">
    <source>
        <dbReference type="EMBL" id="RHN78256.1"/>
    </source>
</evidence>
<feature type="binding site" description="axial binding residue" evidence="8">
    <location>
        <position position="467"/>
    </location>
    <ligand>
        <name>heme</name>
        <dbReference type="ChEBI" id="CHEBI:30413"/>
    </ligand>
    <ligandPart>
        <name>Fe</name>
        <dbReference type="ChEBI" id="CHEBI:18248"/>
    </ligandPart>
</feature>
<dbReference type="InterPro" id="IPR036396">
    <property type="entry name" value="Cyt_P450_sf"/>
</dbReference>
<dbReference type="InterPro" id="IPR017972">
    <property type="entry name" value="Cyt_P450_CS"/>
</dbReference>
<keyword evidence="6 8" id="KW-0408">Iron</keyword>
<dbReference type="Pfam" id="PF00067">
    <property type="entry name" value="p450"/>
    <property type="match status" value="1"/>
</dbReference>
<evidence type="ECO:0000256" key="10">
    <source>
        <dbReference type="SAM" id="Phobius"/>
    </source>
</evidence>
<proteinExistence type="inferred from homology"/>
<dbReference type="InterPro" id="IPR002401">
    <property type="entry name" value="Cyt_P450_E_grp-I"/>
</dbReference>
<dbReference type="PRINTS" id="PR00463">
    <property type="entry name" value="EP450I"/>
</dbReference>
<name>A0A396JJ59_MEDTR</name>
<comment type="cofactor">
    <cofactor evidence="1 8">
        <name>heme</name>
        <dbReference type="ChEBI" id="CHEBI:30413"/>
    </cofactor>
</comment>
<evidence type="ECO:0000256" key="5">
    <source>
        <dbReference type="ARBA" id="ARBA00023002"/>
    </source>
</evidence>
<evidence type="ECO:0000256" key="9">
    <source>
        <dbReference type="RuleBase" id="RU000461"/>
    </source>
</evidence>
<keyword evidence="4 8" id="KW-0479">Metal-binding</keyword>
<keyword evidence="5 9" id="KW-0560">Oxidoreductase</keyword>
<dbReference type="Proteomes" id="UP000265566">
    <property type="component" value="Chromosome 1"/>
</dbReference>
<dbReference type="AlphaFoldDB" id="A0A396JJ59"/>
<accession>A0A396JJ59</accession>
<dbReference type="OrthoDB" id="1470350at2759"/>
<dbReference type="PANTHER" id="PTHR24296">
    <property type="entry name" value="CYTOCHROME P450"/>
    <property type="match status" value="1"/>
</dbReference>
<dbReference type="GO" id="GO:0020037">
    <property type="term" value="F:heme binding"/>
    <property type="evidence" value="ECO:0007669"/>
    <property type="project" value="InterPro"/>
</dbReference>
<dbReference type="InterPro" id="IPR001128">
    <property type="entry name" value="Cyt_P450"/>
</dbReference>